<evidence type="ECO:0000313" key="3">
    <source>
        <dbReference type="Proteomes" id="UP001303160"/>
    </source>
</evidence>
<protein>
    <submittedName>
        <fullName evidence="2">Uncharacterized protein</fullName>
    </submittedName>
</protein>
<evidence type="ECO:0000256" key="1">
    <source>
        <dbReference type="SAM" id="MobiDB-lite"/>
    </source>
</evidence>
<dbReference type="AlphaFoldDB" id="A0AAN6XC20"/>
<reference evidence="2" key="2">
    <citation type="submission" date="2023-05" db="EMBL/GenBank/DDBJ databases">
        <authorList>
            <consortium name="Lawrence Berkeley National Laboratory"/>
            <person name="Steindorff A."/>
            <person name="Hensen N."/>
            <person name="Bonometti L."/>
            <person name="Westerberg I."/>
            <person name="Brannstrom I.O."/>
            <person name="Guillou S."/>
            <person name="Cros-Aarteil S."/>
            <person name="Calhoun S."/>
            <person name="Haridas S."/>
            <person name="Kuo A."/>
            <person name="Mondo S."/>
            <person name="Pangilinan J."/>
            <person name="Riley R."/>
            <person name="Labutti K."/>
            <person name="Andreopoulos B."/>
            <person name="Lipzen A."/>
            <person name="Chen C."/>
            <person name="Yanf M."/>
            <person name="Daum C."/>
            <person name="Ng V."/>
            <person name="Clum A."/>
            <person name="Ohm R."/>
            <person name="Martin F."/>
            <person name="Silar P."/>
            <person name="Natvig D."/>
            <person name="Lalanne C."/>
            <person name="Gautier V."/>
            <person name="Ament-Velasquez S.L."/>
            <person name="Kruys A."/>
            <person name="Hutchinson M.I."/>
            <person name="Powell A.J."/>
            <person name="Barry K."/>
            <person name="Miller A.N."/>
            <person name="Grigoriev I.V."/>
            <person name="Debuchy R."/>
            <person name="Gladieux P."/>
            <person name="Thoren M.H."/>
            <person name="Johannesson H."/>
        </authorList>
    </citation>
    <scope>NUCLEOTIDE SEQUENCE</scope>
    <source>
        <strain evidence="2">CBS 315.58</strain>
    </source>
</reference>
<feature type="compositionally biased region" description="Basic and acidic residues" evidence="1">
    <location>
        <begin position="46"/>
        <end position="55"/>
    </location>
</feature>
<dbReference type="EMBL" id="MU864027">
    <property type="protein sequence ID" value="KAK4195057.1"/>
    <property type="molecule type" value="Genomic_DNA"/>
</dbReference>
<accession>A0AAN6XC20</accession>
<sequence>YQQSVDRDNWSTNVREKLMAFSRENGWADASLQDLAQDICQPWRQGQDRRKRDNEAQTNPQKGPEAVSKIMTEYFDLFRWSLAR</sequence>
<keyword evidence="3" id="KW-1185">Reference proteome</keyword>
<comment type="caution">
    <text evidence="2">The sequence shown here is derived from an EMBL/GenBank/DDBJ whole genome shotgun (WGS) entry which is preliminary data.</text>
</comment>
<feature type="non-terminal residue" evidence="2">
    <location>
        <position position="84"/>
    </location>
</feature>
<dbReference type="Proteomes" id="UP001303160">
    <property type="component" value="Unassembled WGS sequence"/>
</dbReference>
<gene>
    <name evidence="2" type="ORF">QBC40DRAFT_139927</name>
</gene>
<feature type="region of interest" description="Disordered" evidence="1">
    <location>
        <begin position="44"/>
        <end position="64"/>
    </location>
</feature>
<name>A0AAN6XC20_9PEZI</name>
<feature type="non-terminal residue" evidence="2">
    <location>
        <position position="1"/>
    </location>
</feature>
<proteinExistence type="predicted"/>
<organism evidence="2 3">
    <name type="scientific">Triangularia verruculosa</name>
    <dbReference type="NCBI Taxonomy" id="2587418"/>
    <lineage>
        <taxon>Eukaryota</taxon>
        <taxon>Fungi</taxon>
        <taxon>Dikarya</taxon>
        <taxon>Ascomycota</taxon>
        <taxon>Pezizomycotina</taxon>
        <taxon>Sordariomycetes</taxon>
        <taxon>Sordariomycetidae</taxon>
        <taxon>Sordariales</taxon>
        <taxon>Podosporaceae</taxon>
        <taxon>Triangularia</taxon>
    </lineage>
</organism>
<evidence type="ECO:0000313" key="2">
    <source>
        <dbReference type="EMBL" id="KAK4195057.1"/>
    </source>
</evidence>
<reference evidence="2" key="1">
    <citation type="journal article" date="2023" name="Mol. Phylogenet. Evol.">
        <title>Genome-scale phylogeny and comparative genomics of the fungal order Sordariales.</title>
        <authorList>
            <person name="Hensen N."/>
            <person name="Bonometti L."/>
            <person name="Westerberg I."/>
            <person name="Brannstrom I.O."/>
            <person name="Guillou S."/>
            <person name="Cros-Aarteil S."/>
            <person name="Calhoun S."/>
            <person name="Haridas S."/>
            <person name="Kuo A."/>
            <person name="Mondo S."/>
            <person name="Pangilinan J."/>
            <person name="Riley R."/>
            <person name="LaButti K."/>
            <person name="Andreopoulos B."/>
            <person name="Lipzen A."/>
            <person name="Chen C."/>
            <person name="Yan M."/>
            <person name="Daum C."/>
            <person name="Ng V."/>
            <person name="Clum A."/>
            <person name="Steindorff A."/>
            <person name="Ohm R.A."/>
            <person name="Martin F."/>
            <person name="Silar P."/>
            <person name="Natvig D.O."/>
            <person name="Lalanne C."/>
            <person name="Gautier V."/>
            <person name="Ament-Velasquez S.L."/>
            <person name="Kruys A."/>
            <person name="Hutchinson M.I."/>
            <person name="Powell A.J."/>
            <person name="Barry K."/>
            <person name="Miller A.N."/>
            <person name="Grigoriev I.V."/>
            <person name="Debuchy R."/>
            <person name="Gladieux P."/>
            <person name="Hiltunen Thoren M."/>
            <person name="Johannesson H."/>
        </authorList>
    </citation>
    <scope>NUCLEOTIDE SEQUENCE</scope>
    <source>
        <strain evidence="2">CBS 315.58</strain>
    </source>
</reference>